<comment type="caution">
    <text evidence="1">The sequence shown here is derived from an EMBL/GenBank/DDBJ whole genome shotgun (WGS) entry which is preliminary data.</text>
</comment>
<evidence type="ECO:0000313" key="1">
    <source>
        <dbReference type="EMBL" id="KND96100.1"/>
    </source>
</evidence>
<organism evidence="1 2">
    <name type="scientific">Candidozyma auris</name>
    <name type="common">Yeast</name>
    <name type="synonym">Candida auris</name>
    <dbReference type="NCBI Taxonomy" id="498019"/>
    <lineage>
        <taxon>Eukaryota</taxon>
        <taxon>Fungi</taxon>
        <taxon>Dikarya</taxon>
        <taxon>Ascomycota</taxon>
        <taxon>Saccharomycotina</taxon>
        <taxon>Pichiomycetes</taxon>
        <taxon>Metschnikowiaceae</taxon>
        <taxon>Candidozyma</taxon>
    </lineage>
</organism>
<sequence length="54" mass="5960">MLCINSLRRVQGAKKAFAVGQAGAEAWKDSLALAGFIWGLKHKDSRMIIFVLIE</sequence>
<gene>
    <name evidence="1" type="ORF">QG37_07585</name>
</gene>
<accession>A0A0L0NR01</accession>
<dbReference type="AlphaFoldDB" id="A0A0L0NR01"/>
<dbReference type="Proteomes" id="UP000037122">
    <property type="component" value="Unassembled WGS sequence"/>
</dbReference>
<name>A0A0L0NR01_CANAR</name>
<protein>
    <submittedName>
        <fullName evidence="1">Uncharacterized protein</fullName>
    </submittedName>
</protein>
<dbReference type="EMBL" id="LGST01000059">
    <property type="protein sequence ID" value="KND96100.1"/>
    <property type="molecule type" value="Genomic_DNA"/>
</dbReference>
<proteinExistence type="predicted"/>
<reference evidence="2" key="1">
    <citation type="journal article" date="2015" name="BMC Genomics">
        <title>Draft genome of a commonly misdiagnosed multidrug resistant pathogen Candida auris.</title>
        <authorList>
            <person name="Chatterjee S."/>
            <person name="Alampalli S.V."/>
            <person name="Nageshan R.K."/>
            <person name="Chettiar S.T."/>
            <person name="Joshi S."/>
            <person name="Tatu U.S."/>
        </authorList>
    </citation>
    <scope>NUCLEOTIDE SEQUENCE [LARGE SCALE GENOMIC DNA]</scope>
    <source>
        <strain evidence="2">6684</strain>
    </source>
</reference>
<dbReference type="VEuPathDB" id="FungiDB:QG37_07585"/>
<evidence type="ECO:0000313" key="2">
    <source>
        <dbReference type="Proteomes" id="UP000037122"/>
    </source>
</evidence>